<evidence type="ECO:0000313" key="3">
    <source>
        <dbReference type="Proteomes" id="UP000320791"/>
    </source>
</evidence>
<feature type="transmembrane region" description="Helical" evidence="1">
    <location>
        <begin position="354"/>
        <end position="375"/>
    </location>
</feature>
<dbReference type="Pfam" id="PF07690">
    <property type="entry name" value="MFS_1"/>
    <property type="match status" value="1"/>
</dbReference>
<comment type="caution">
    <text evidence="2">The sequence shown here is derived from an EMBL/GenBank/DDBJ whole genome shotgun (WGS) entry which is preliminary data.</text>
</comment>
<feature type="transmembrane region" description="Helical" evidence="1">
    <location>
        <begin position="291"/>
        <end position="312"/>
    </location>
</feature>
<name>A0A5C5UM41_9CORY</name>
<dbReference type="EMBL" id="VOHM01000007">
    <property type="protein sequence ID" value="TWT26742.1"/>
    <property type="molecule type" value="Genomic_DNA"/>
</dbReference>
<dbReference type="PANTHER" id="PTHR23523:SF2">
    <property type="entry name" value="2-NITROIMIDAZOLE TRANSPORTER"/>
    <property type="match status" value="1"/>
</dbReference>
<feature type="transmembrane region" description="Helical" evidence="1">
    <location>
        <begin position="195"/>
        <end position="223"/>
    </location>
</feature>
<accession>A0A5C5UM41</accession>
<dbReference type="GO" id="GO:0022857">
    <property type="term" value="F:transmembrane transporter activity"/>
    <property type="evidence" value="ECO:0007669"/>
    <property type="project" value="InterPro"/>
</dbReference>
<keyword evidence="1" id="KW-0812">Transmembrane</keyword>
<feature type="transmembrane region" description="Helical" evidence="1">
    <location>
        <begin position="266"/>
        <end position="285"/>
    </location>
</feature>
<dbReference type="OrthoDB" id="5317164at2"/>
<dbReference type="InterPro" id="IPR036259">
    <property type="entry name" value="MFS_trans_sf"/>
</dbReference>
<feature type="transmembrane region" description="Helical" evidence="1">
    <location>
        <begin position="31"/>
        <end position="51"/>
    </location>
</feature>
<evidence type="ECO:0000313" key="2">
    <source>
        <dbReference type="EMBL" id="TWT26742.1"/>
    </source>
</evidence>
<feature type="transmembrane region" description="Helical" evidence="1">
    <location>
        <begin position="324"/>
        <end position="348"/>
    </location>
</feature>
<gene>
    <name evidence="2" type="ORF">FRX94_04660</name>
</gene>
<feature type="transmembrane region" description="Helical" evidence="1">
    <location>
        <begin position="63"/>
        <end position="82"/>
    </location>
</feature>
<feature type="transmembrane region" description="Helical" evidence="1">
    <location>
        <begin position="155"/>
        <end position="174"/>
    </location>
</feature>
<feature type="transmembrane region" description="Helical" evidence="1">
    <location>
        <begin position="122"/>
        <end position="143"/>
    </location>
</feature>
<feature type="transmembrane region" description="Helical" evidence="1">
    <location>
        <begin position="88"/>
        <end position="110"/>
    </location>
</feature>
<dbReference type="SUPFAM" id="SSF103473">
    <property type="entry name" value="MFS general substrate transporter"/>
    <property type="match status" value="1"/>
</dbReference>
<dbReference type="AlphaFoldDB" id="A0A5C5UM41"/>
<protein>
    <submittedName>
        <fullName evidence="2">MFS transporter</fullName>
    </submittedName>
</protein>
<dbReference type="Proteomes" id="UP000320791">
    <property type="component" value="Unassembled WGS sequence"/>
</dbReference>
<dbReference type="PANTHER" id="PTHR23523">
    <property type="match status" value="1"/>
</dbReference>
<keyword evidence="1" id="KW-0472">Membrane</keyword>
<proteinExistence type="predicted"/>
<dbReference type="InterPro" id="IPR052524">
    <property type="entry name" value="MFS_Cyanate_Porter"/>
</dbReference>
<organism evidence="2 3">
    <name type="scientific">Corynebacterium canis</name>
    <dbReference type="NCBI Taxonomy" id="679663"/>
    <lineage>
        <taxon>Bacteria</taxon>
        <taxon>Bacillati</taxon>
        <taxon>Actinomycetota</taxon>
        <taxon>Actinomycetes</taxon>
        <taxon>Mycobacteriales</taxon>
        <taxon>Corynebacteriaceae</taxon>
        <taxon>Corynebacterium</taxon>
    </lineage>
</organism>
<evidence type="ECO:0000256" key="1">
    <source>
        <dbReference type="SAM" id="Phobius"/>
    </source>
</evidence>
<reference evidence="2 3" key="1">
    <citation type="submission" date="2019-08" db="EMBL/GenBank/DDBJ databases">
        <authorList>
            <person name="Lei W."/>
        </authorList>
    </citation>
    <scope>NUCLEOTIDE SEQUENCE [LARGE SCALE GENOMIC DNA]</scope>
    <source>
        <strain evidence="2 3">CCUG 58627</strain>
    </source>
</reference>
<dbReference type="InterPro" id="IPR011701">
    <property type="entry name" value="MFS"/>
</dbReference>
<dbReference type="Gene3D" id="1.20.1250.20">
    <property type="entry name" value="MFS general substrate transporter like domains"/>
    <property type="match status" value="1"/>
</dbReference>
<keyword evidence="1" id="KW-1133">Transmembrane helix</keyword>
<keyword evidence="3" id="KW-1185">Reference proteome</keyword>
<sequence>MALIAIFLTALNLRAAVTALPPLVPRIQESLGVGGTLIGVLGMIPTAMFALSAFSTPLMLRRLTLHSALILAMLLTAAGQVLRVLGPSFALLVVGSILALFAVGATNALMPIVVRTHFPNRVPALSTTYMVAMQIGMSVAPLFAEPLAVRTNWQISLASWAALGMVAALAWVPLWRRRPAASPVPAAGSSRRRLAVWRTSAGVGMAVMFGCTSLTTYSLMIFIPRIYVDAGAPVQFGALMLAWWSALGLLLAFIGPWFVARFDDPFPIVAGFGALFIVGNVGMAWDAMSAPWVWITLSAVGPCSFPMALTLINFRARTVDGATALSAFGQGAGYTMACVGPLGFGLLYDYTDSWMPPTIFTSIALLCMIAGSWFCTRNVHVEDQLSQIVAKPVEAELVGR</sequence>
<feature type="transmembrane region" description="Helical" evidence="1">
    <location>
        <begin position="235"/>
        <end position="259"/>
    </location>
</feature>